<organism evidence="4 5">
    <name type="scientific">Anisodus acutangulus</name>
    <dbReference type="NCBI Taxonomy" id="402998"/>
    <lineage>
        <taxon>Eukaryota</taxon>
        <taxon>Viridiplantae</taxon>
        <taxon>Streptophyta</taxon>
        <taxon>Embryophyta</taxon>
        <taxon>Tracheophyta</taxon>
        <taxon>Spermatophyta</taxon>
        <taxon>Magnoliopsida</taxon>
        <taxon>eudicotyledons</taxon>
        <taxon>Gunneridae</taxon>
        <taxon>Pentapetalae</taxon>
        <taxon>asterids</taxon>
        <taxon>lamiids</taxon>
        <taxon>Solanales</taxon>
        <taxon>Solanaceae</taxon>
        <taxon>Solanoideae</taxon>
        <taxon>Hyoscyameae</taxon>
        <taxon>Anisodus</taxon>
    </lineage>
</organism>
<protein>
    <recommendedName>
        <fullName evidence="3">GH3 middle domain-containing protein</fullName>
    </recommendedName>
</protein>
<dbReference type="AlphaFoldDB" id="A0A9Q1LDP0"/>
<gene>
    <name evidence="4" type="ORF">K7X08_016174</name>
</gene>
<dbReference type="GO" id="GO:0010279">
    <property type="term" value="F:indole-3-acetic acid amido synthetase activity"/>
    <property type="evidence" value="ECO:0007669"/>
    <property type="project" value="TreeGrafter"/>
</dbReference>
<evidence type="ECO:0000313" key="5">
    <source>
        <dbReference type="Proteomes" id="UP001152561"/>
    </source>
</evidence>
<dbReference type="PANTHER" id="PTHR31901">
    <property type="entry name" value="GH3 DOMAIN-CONTAINING PROTEIN"/>
    <property type="match status" value="1"/>
</dbReference>
<dbReference type="Pfam" id="PF03321">
    <property type="entry name" value="GH3"/>
    <property type="match status" value="1"/>
</dbReference>
<name>A0A9Q1LDP0_9SOLA</name>
<evidence type="ECO:0000256" key="1">
    <source>
        <dbReference type="ARBA" id="ARBA00008068"/>
    </source>
</evidence>
<dbReference type="Proteomes" id="UP001152561">
    <property type="component" value="Unassembled WGS sequence"/>
</dbReference>
<keyword evidence="5" id="KW-1185">Reference proteome</keyword>
<accession>A0A9Q1LDP0</accession>
<dbReference type="PANTHER" id="PTHR31901:SF74">
    <property type="entry name" value="INDOLE-3-ACETIC ACID-AMIDO SYNTHETASE GH3.6-LIKE"/>
    <property type="match status" value="1"/>
</dbReference>
<dbReference type="InterPro" id="IPR004993">
    <property type="entry name" value="GH3"/>
</dbReference>
<dbReference type="Pfam" id="PF23571">
    <property type="entry name" value="GH3_M"/>
    <property type="match status" value="1"/>
</dbReference>
<evidence type="ECO:0000259" key="3">
    <source>
        <dbReference type="Pfam" id="PF23571"/>
    </source>
</evidence>
<dbReference type="OrthoDB" id="10004661at2759"/>
<sequence length="181" mass="20623">MKLLKPDPELADFVKAECNKDSWQGIITRLWPDTMYVDVFALDYYSNGLSLVSTMYSSSECPFGINLNPFCKPNEVSYALIPTICYFEFSPIHRNNGVINSISMFKSLNEKEPNQLVDLIDVKIGQEYELVVTTYSGLYRYRVGDVLRVAGYKNNVPQFNFVCPENVILSIDSDKTDKAEL</sequence>
<feature type="domain" description="GH3 middle" evidence="3">
    <location>
        <begin position="78"/>
        <end position="163"/>
    </location>
</feature>
<keyword evidence="2" id="KW-0436">Ligase</keyword>
<dbReference type="GO" id="GO:0005737">
    <property type="term" value="C:cytoplasm"/>
    <property type="evidence" value="ECO:0007669"/>
    <property type="project" value="TreeGrafter"/>
</dbReference>
<dbReference type="EMBL" id="JAJAGQ010000019">
    <property type="protein sequence ID" value="KAJ8534446.1"/>
    <property type="molecule type" value="Genomic_DNA"/>
</dbReference>
<proteinExistence type="inferred from homology"/>
<comment type="similarity">
    <text evidence="1">Belongs to the IAA-amido conjugating enzyme family.</text>
</comment>
<evidence type="ECO:0000313" key="4">
    <source>
        <dbReference type="EMBL" id="KAJ8534446.1"/>
    </source>
</evidence>
<reference evidence="5" key="1">
    <citation type="journal article" date="2023" name="Proc. Natl. Acad. Sci. U.S.A.">
        <title>Genomic and structural basis for evolution of tropane alkaloid biosynthesis.</title>
        <authorList>
            <person name="Wanga Y.-J."/>
            <person name="Taina T."/>
            <person name="Yua J.-Y."/>
            <person name="Lia J."/>
            <person name="Xua B."/>
            <person name="Chenc J."/>
            <person name="D'Auriad J.C."/>
            <person name="Huanga J.-P."/>
            <person name="Huanga S.-X."/>
        </authorList>
    </citation>
    <scope>NUCLEOTIDE SEQUENCE [LARGE SCALE GENOMIC DNA]</scope>
    <source>
        <strain evidence="5">cv. KIB-2019</strain>
    </source>
</reference>
<comment type="caution">
    <text evidence="4">The sequence shown here is derived from an EMBL/GenBank/DDBJ whole genome shotgun (WGS) entry which is preliminary data.</text>
</comment>
<evidence type="ECO:0000256" key="2">
    <source>
        <dbReference type="ARBA" id="ARBA00022598"/>
    </source>
</evidence>
<dbReference type="InterPro" id="IPR055377">
    <property type="entry name" value="GH3_M"/>
</dbReference>